<evidence type="ECO:0000313" key="4">
    <source>
        <dbReference type="EMBL" id="KAJ8612595.1"/>
    </source>
</evidence>
<comment type="cofactor">
    <cofactor evidence="1">
        <name>Fe cation</name>
        <dbReference type="ChEBI" id="CHEBI:24875"/>
    </cofactor>
</comment>
<evidence type="ECO:0000256" key="3">
    <source>
        <dbReference type="ARBA" id="ARBA00023004"/>
    </source>
</evidence>
<dbReference type="Gene3D" id="2.60.120.620">
    <property type="entry name" value="q2cbj1_9rhob like domain"/>
    <property type="match status" value="1"/>
</dbReference>
<dbReference type="InterPro" id="IPR008775">
    <property type="entry name" value="Phytyl_CoA_dOase-like"/>
</dbReference>
<dbReference type="Pfam" id="PF05721">
    <property type="entry name" value="PhyH"/>
    <property type="match status" value="1"/>
</dbReference>
<sequence>MLLLLVGLREAFDHDGFAVVENFSDAAELGRMRSRIAEVVALNKNRSVGAVFRTDEGQAEAQAKKSQYFLDSAEKIHLFEEPGGGLNKIGHGLHLLDPVFEAYSFSDKVSRVLETLGYVDPRLPQSMYIFKSKHTGGAVTSHQDATFLATSPRQTVVGLWLAIDDASADNGCLWARSGSHREPLRRKFVRRRDNVMEMDTRATPHPWEGRNIEYEDARRAGFQPIPAKAGTLVVISGTLDHLSFPNTSPFDRHTFQLHAIEGADNGISWDSSNWLQTKSGTFPSLRRRNHRAADL</sequence>
<keyword evidence="2" id="KW-0479">Metal-binding</keyword>
<gene>
    <name evidence="4" type="ORF">CTAYLR_009803</name>
</gene>
<dbReference type="SUPFAM" id="SSF51197">
    <property type="entry name" value="Clavaminate synthase-like"/>
    <property type="match status" value="1"/>
</dbReference>
<dbReference type="Proteomes" id="UP001230188">
    <property type="component" value="Unassembled WGS sequence"/>
</dbReference>
<comment type="caution">
    <text evidence="4">The sequence shown here is derived from an EMBL/GenBank/DDBJ whole genome shotgun (WGS) entry which is preliminary data.</text>
</comment>
<dbReference type="GO" id="GO:0046872">
    <property type="term" value="F:metal ion binding"/>
    <property type="evidence" value="ECO:0007669"/>
    <property type="project" value="UniProtKB-KW"/>
</dbReference>
<evidence type="ECO:0008006" key="6">
    <source>
        <dbReference type="Google" id="ProtNLM"/>
    </source>
</evidence>
<dbReference type="PANTHER" id="PTHR20883">
    <property type="entry name" value="PHYTANOYL-COA DIOXYGENASE DOMAIN CONTAINING 1"/>
    <property type="match status" value="1"/>
</dbReference>
<proteinExistence type="predicted"/>
<dbReference type="EMBL" id="JAQMWT010000045">
    <property type="protein sequence ID" value="KAJ8612595.1"/>
    <property type="molecule type" value="Genomic_DNA"/>
</dbReference>
<organism evidence="4 5">
    <name type="scientific">Chrysophaeum taylorii</name>
    <dbReference type="NCBI Taxonomy" id="2483200"/>
    <lineage>
        <taxon>Eukaryota</taxon>
        <taxon>Sar</taxon>
        <taxon>Stramenopiles</taxon>
        <taxon>Ochrophyta</taxon>
        <taxon>Pelagophyceae</taxon>
        <taxon>Pelagomonadales</taxon>
        <taxon>Pelagomonadaceae</taxon>
        <taxon>Chrysophaeum</taxon>
    </lineage>
</organism>
<evidence type="ECO:0000256" key="2">
    <source>
        <dbReference type="ARBA" id="ARBA00022723"/>
    </source>
</evidence>
<accession>A0AAD7UN55</accession>
<evidence type="ECO:0000256" key="1">
    <source>
        <dbReference type="ARBA" id="ARBA00001962"/>
    </source>
</evidence>
<dbReference type="PANTHER" id="PTHR20883:SF15">
    <property type="entry name" value="PHYTANOYL-COA DIOXYGENASE DOMAIN-CONTAINING PROTEIN 1"/>
    <property type="match status" value="1"/>
</dbReference>
<evidence type="ECO:0000313" key="5">
    <source>
        <dbReference type="Proteomes" id="UP001230188"/>
    </source>
</evidence>
<name>A0AAD7UN55_9STRA</name>
<keyword evidence="3" id="KW-0408">Iron</keyword>
<reference evidence="4" key="1">
    <citation type="submission" date="2023-01" db="EMBL/GenBank/DDBJ databases">
        <title>Metagenome sequencing of chrysophaentin producing Chrysophaeum taylorii.</title>
        <authorList>
            <person name="Davison J."/>
            <person name="Bewley C."/>
        </authorList>
    </citation>
    <scope>NUCLEOTIDE SEQUENCE</scope>
    <source>
        <strain evidence="4">NIES-1699</strain>
    </source>
</reference>
<dbReference type="AlphaFoldDB" id="A0AAD7UN55"/>
<protein>
    <recommendedName>
        <fullName evidence="6">Phytanoyl-CoA dioxygenase</fullName>
    </recommendedName>
</protein>
<keyword evidence="5" id="KW-1185">Reference proteome</keyword>